<dbReference type="InterPro" id="IPR001789">
    <property type="entry name" value="Sig_transdc_resp-reg_receiver"/>
</dbReference>
<dbReference type="SUPFAM" id="SSF52172">
    <property type="entry name" value="CheY-like"/>
    <property type="match status" value="1"/>
</dbReference>
<keyword evidence="4" id="KW-1185">Reference proteome</keyword>
<name>A0A4R5UAQ9_9HYPH</name>
<dbReference type="Gene3D" id="3.40.50.2300">
    <property type="match status" value="1"/>
</dbReference>
<accession>A0A4R5UAQ9</accession>
<dbReference type="EMBL" id="SMTL01000005">
    <property type="protein sequence ID" value="TDK32134.1"/>
    <property type="molecule type" value="Genomic_DNA"/>
</dbReference>
<dbReference type="InterPro" id="IPR011006">
    <property type="entry name" value="CheY-like_superfamily"/>
</dbReference>
<dbReference type="Proteomes" id="UP000295238">
    <property type="component" value="Unassembled WGS sequence"/>
</dbReference>
<gene>
    <name evidence="3" type="ORF">E2F50_17480</name>
</gene>
<comment type="caution">
    <text evidence="3">The sequence shown here is derived from an EMBL/GenBank/DDBJ whole genome shotgun (WGS) entry which is preliminary data.</text>
</comment>
<evidence type="ECO:0000259" key="2">
    <source>
        <dbReference type="PROSITE" id="PS50110"/>
    </source>
</evidence>
<protein>
    <submittedName>
        <fullName evidence="3">Response regulator</fullName>
    </submittedName>
</protein>
<dbReference type="OrthoDB" id="582170at2"/>
<feature type="modified residue" description="4-aspartylphosphate" evidence="1">
    <location>
        <position position="63"/>
    </location>
</feature>
<proteinExistence type="predicted"/>
<evidence type="ECO:0000256" key="1">
    <source>
        <dbReference type="PROSITE-ProRule" id="PRU00169"/>
    </source>
</evidence>
<dbReference type="RefSeq" id="WP_133317474.1">
    <property type="nucleotide sequence ID" value="NZ_SMTL01000005.1"/>
</dbReference>
<dbReference type="AlphaFoldDB" id="A0A4R5UAQ9"/>
<keyword evidence="1" id="KW-0597">Phosphoprotein</keyword>
<dbReference type="PROSITE" id="PS50110">
    <property type="entry name" value="RESPONSE_REGULATORY"/>
    <property type="match status" value="1"/>
</dbReference>
<feature type="domain" description="Response regulatory" evidence="2">
    <location>
        <begin position="11"/>
        <end position="123"/>
    </location>
</feature>
<dbReference type="GO" id="GO:0000160">
    <property type="term" value="P:phosphorelay signal transduction system"/>
    <property type="evidence" value="ECO:0007669"/>
    <property type="project" value="InterPro"/>
</dbReference>
<evidence type="ECO:0000313" key="3">
    <source>
        <dbReference type="EMBL" id="TDK32134.1"/>
    </source>
</evidence>
<reference evidence="3 4" key="1">
    <citation type="submission" date="2019-03" db="EMBL/GenBank/DDBJ databases">
        <title>Rhizobium sp. nov., an bacterium isolated from biocrust in Mu Us Desert.</title>
        <authorList>
            <person name="Lixiong L."/>
        </authorList>
    </citation>
    <scope>NUCLEOTIDE SEQUENCE [LARGE SCALE GENOMIC DNA]</scope>
    <source>
        <strain evidence="3 4">SPY-1</strain>
    </source>
</reference>
<sequence length="143" mass="15275">MQKQAQFEGRLYLVVEDEYLAAANLVTALEDAGAEVAGPVSNIPSALQMVCERAGELDGAILDINLRGVFAYPVAAKLAEAYIPFVFVTGYECGSIPRPFEEVPCLNKPCHEKELLLTLAALPQREQSTGDIVAGEAIHAGGK</sequence>
<organism evidence="3 4">
    <name type="scientific">Rhizobium deserti</name>
    <dbReference type="NCBI Taxonomy" id="2547961"/>
    <lineage>
        <taxon>Bacteria</taxon>
        <taxon>Pseudomonadati</taxon>
        <taxon>Pseudomonadota</taxon>
        <taxon>Alphaproteobacteria</taxon>
        <taxon>Hyphomicrobiales</taxon>
        <taxon>Rhizobiaceae</taxon>
        <taxon>Rhizobium/Agrobacterium group</taxon>
        <taxon>Rhizobium</taxon>
    </lineage>
</organism>
<evidence type="ECO:0000313" key="4">
    <source>
        <dbReference type="Proteomes" id="UP000295238"/>
    </source>
</evidence>